<feature type="coiled-coil region" evidence="1">
    <location>
        <begin position="285"/>
        <end position="365"/>
    </location>
</feature>
<dbReference type="AlphaFoldDB" id="A0A8S1UUC9"/>
<feature type="coiled-coil region" evidence="1">
    <location>
        <begin position="118"/>
        <end position="233"/>
    </location>
</feature>
<evidence type="ECO:0000313" key="3">
    <source>
        <dbReference type="EMBL" id="CAD8167442.1"/>
    </source>
</evidence>
<accession>A0A8S1UUC9</accession>
<evidence type="ECO:0000313" key="4">
    <source>
        <dbReference type="Proteomes" id="UP000689195"/>
    </source>
</evidence>
<feature type="region of interest" description="Disordered" evidence="2">
    <location>
        <begin position="1"/>
        <end position="33"/>
    </location>
</feature>
<keyword evidence="4" id="KW-1185">Reference proteome</keyword>
<dbReference type="Proteomes" id="UP000689195">
    <property type="component" value="Unassembled WGS sequence"/>
</dbReference>
<dbReference type="OrthoDB" id="306840at2759"/>
<feature type="compositionally biased region" description="Polar residues" evidence="2">
    <location>
        <begin position="1"/>
        <end position="25"/>
    </location>
</feature>
<protein>
    <submittedName>
        <fullName evidence="3">Uncharacterized protein</fullName>
    </submittedName>
</protein>
<evidence type="ECO:0000256" key="1">
    <source>
        <dbReference type="SAM" id="Coils"/>
    </source>
</evidence>
<name>A0A8S1UUC9_9CILI</name>
<proteinExistence type="predicted"/>
<evidence type="ECO:0000256" key="2">
    <source>
        <dbReference type="SAM" id="MobiDB-lite"/>
    </source>
</evidence>
<gene>
    <name evidence="3" type="ORF">PPENT_87.1.T0470121</name>
</gene>
<dbReference type="EMBL" id="CAJJDO010000047">
    <property type="protein sequence ID" value="CAD8167442.1"/>
    <property type="molecule type" value="Genomic_DNA"/>
</dbReference>
<reference evidence="3" key="1">
    <citation type="submission" date="2021-01" db="EMBL/GenBank/DDBJ databases">
        <authorList>
            <consortium name="Genoscope - CEA"/>
            <person name="William W."/>
        </authorList>
    </citation>
    <scope>NUCLEOTIDE SEQUENCE</scope>
</reference>
<sequence length="392" mass="46143">MNQQKPPSTQTKKVDQSVSTITKKSQASRKDSSFQQAAIRQVLVGGQPGDGLWCYTQDQPSPNLVSIKEINTQINQKFKQIESNIESEIVETLRQQCHQLGLELETVNVQNQNLKIDIAQQNKYIDQQNKKLETAMKEIENLRNVKVSLQSQCETIKDLYNKTKRELGGMNQEMKQEKKQNEEMSQQIVKLQGLYQEMQRVNKVEVDNLKQKLEELEEENEEFKTKLQMRGGQIDKRQDYERIIHQSQQKLNQVFQNERKLEKMGKILEENAILSERLGESETLRRRFMEKNNQQEKEIKILIESRLEVEKQMVVLKKRVNDLQVLKSTNQKIQEDKINKLQEQCNQYQLQIEKLTQQLKRNQKQKIHNQSNLKEDVSDYEDVESKPQLFGA</sequence>
<comment type="caution">
    <text evidence="3">The sequence shown here is derived from an EMBL/GenBank/DDBJ whole genome shotgun (WGS) entry which is preliminary data.</text>
</comment>
<organism evidence="3 4">
    <name type="scientific">Paramecium pentaurelia</name>
    <dbReference type="NCBI Taxonomy" id="43138"/>
    <lineage>
        <taxon>Eukaryota</taxon>
        <taxon>Sar</taxon>
        <taxon>Alveolata</taxon>
        <taxon>Ciliophora</taxon>
        <taxon>Intramacronucleata</taxon>
        <taxon>Oligohymenophorea</taxon>
        <taxon>Peniculida</taxon>
        <taxon>Parameciidae</taxon>
        <taxon>Paramecium</taxon>
    </lineage>
</organism>
<keyword evidence="1" id="KW-0175">Coiled coil</keyword>
<feature type="region of interest" description="Disordered" evidence="2">
    <location>
        <begin position="366"/>
        <end position="392"/>
    </location>
</feature>